<protein>
    <submittedName>
        <fullName evidence="1">Uncharacterized protein</fullName>
    </submittedName>
</protein>
<reference evidence="1 2" key="1">
    <citation type="journal article" date="2024" name="Environ. Microbiol.">
        <title>Novel evolutionary insights on the interactions of the Holosporales (Alphaproteobacteria) with eukaryotic hosts from comparative genomics.</title>
        <authorList>
            <person name="Giovannini M."/>
            <person name="Petroni G."/>
            <person name="Castelli M."/>
        </authorList>
    </citation>
    <scope>NUCLEOTIDE SEQUENCE [LARGE SCALE GENOMIC DNA]</scope>
    <source>
        <strain evidence="1 2">US_Bl 15I1</strain>
    </source>
</reference>
<dbReference type="EMBL" id="CP133270">
    <property type="protein sequence ID" value="WVX66204.1"/>
    <property type="molecule type" value="Genomic_DNA"/>
</dbReference>
<gene>
    <name evidence="1" type="ORF">Bealeia1_00378</name>
</gene>
<dbReference type="RefSeq" id="WP_338453667.1">
    <property type="nucleotide sequence ID" value="NZ_CP133270.1"/>
</dbReference>
<name>A0ABZ2C170_9PROT</name>
<accession>A0ABZ2C170</accession>
<proteinExistence type="predicted"/>
<evidence type="ECO:0000313" key="1">
    <source>
        <dbReference type="EMBL" id="WVX66204.1"/>
    </source>
</evidence>
<evidence type="ECO:0000313" key="2">
    <source>
        <dbReference type="Proteomes" id="UP001330434"/>
    </source>
</evidence>
<keyword evidence="2" id="KW-1185">Reference proteome</keyword>
<sequence>MAQDIISQKIKSAIDLASMTYQSISSKENIDLDSIEAHVQELSREISSLDLASQESVKGDLKTLDTVLEKLGSSLGHLQNELSRKISELNAHKRAFNAYARVVNNNATA</sequence>
<organism evidence="1 2">
    <name type="scientific">Candidatus Bealeia paramacronuclearis</name>
    <dbReference type="NCBI Taxonomy" id="1921001"/>
    <lineage>
        <taxon>Bacteria</taxon>
        <taxon>Pseudomonadati</taxon>
        <taxon>Pseudomonadota</taxon>
        <taxon>Alphaproteobacteria</taxon>
        <taxon>Holosporales</taxon>
        <taxon>Holosporaceae</taxon>
        <taxon>Candidatus Bealeia</taxon>
    </lineage>
</organism>
<dbReference type="Proteomes" id="UP001330434">
    <property type="component" value="Chromosome"/>
</dbReference>